<accession>A0A8R1V443</accession>
<name>A0A2A6BUX3_PRIPA</name>
<proteinExistence type="predicted"/>
<reference evidence="1" key="2">
    <citation type="submission" date="2022-06" db="UniProtKB">
        <authorList>
            <consortium name="EnsemblMetazoa"/>
        </authorList>
    </citation>
    <scope>IDENTIFICATION</scope>
    <source>
        <strain evidence="1">PS312</strain>
    </source>
</reference>
<dbReference type="Proteomes" id="UP000005239">
    <property type="component" value="Unassembled WGS sequence"/>
</dbReference>
<gene>
    <name evidence="1" type="primary">WBGene00284758</name>
</gene>
<evidence type="ECO:0000313" key="2">
    <source>
        <dbReference type="Proteomes" id="UP000005239"/>
    </source>
</evidence>
<organism evidence="1 2">
    <name type="scientific">Pristionchus pacificus</name>
    <name type="common">Parasitic nematode worm</name>
    <dbReference type="NCBI Taxonomy" id="54126"/>
    <lineage>
        <taxon>Eukaryota</taxon>
        <taxon>Metazoa</taxon>
        <taxon>Ecdysozoa</taxon>
        <taxon>Nematoda</taxon>
        <taxon>Chromadorea</taxon>
        <taxon>Rhabditida</taxon>
        <taxon>Rhabditina</taxon>
        <taxon>Diplogasteromorpha</taxon>
        <taxon>Diplogasteroidea</taxon>
        <taxon>Neodiplogasteridae</taxon>
        <taxon>Pristionchus</taxon>
    </lineage>
</organism>
<accession>A0A2A6BUX3</accession>
<dbReference type="EnsemblMetazoa" id="PPA46389.1">
    <property type="protein sequence ID" value="PPA46389.1"/>
    <property type="gene ID" value="WBGene00284758"/>
</dbReference>
<evidence type="ECO:0000313" key="1">
    <source>
        <dbReference type="EnsemblMetazoa" id="PPA46389.1"/>
    </source>
</evidence>
<protein>
    <submittedName>
        <fullName evidence="1">Uncharacterized protein</fullName>
    </submittedName>
</protein>
<dbReference type="AlphaFoldDB" id="A0A2A6BUX3"/>
<sequence length="65" mass="6985">MQDRFRTPSMRNKLAFAIEETIAGRAASFALAPVVVVVADSAPNGGYCVQWALKSAKSVVKCNNK</sequence>
<reference evidence="2" key="1">
    <citation type="journal article" date="2008" name="Nat. Genet.">
        <title>The Pristionchus pacificus genome provides a unique perspective on nematode lifestyle and parasitism.</title>
        <authorList>
            <person name="Dieterich C."/>
            <person name="Clifton S.W."/>
            <person name="Schuster L.N."/>
            <person name="Chinwalla A."/>
            <person name="Delehaunty K."/>
            <person name="Dinkelacker I."/>
            <person name="Fulton L."/>
            <person name="Fulton R."/>
            <person name="Godfrey J."/>
            <person name="Minx P."/>
            <person name="Mitreva M."/>
            <person name="Roeseler W."/>
            <person name="Tian H."/>
            <person name="Witte H."/>
            <person name="Yang S.P."/>
            <person name="Wilson R.K."/>
            <person name="Sommer R.J."/>
        </authorList>
    </citation>
    <scope>NUCLEOTIDE SEQUENCE [LARGE SCALE GENOMIC DNA]</scope>
    <source>
        <strain evidence="2">PS312</strain>
    </source>
</reference>
<keyword evidence="2" id="KW-1185">Reference proteome</keyword>